<dbReference type="AlphaFoldDB" id="A0A3N2R5J7"/>
<evidence type="ECO:0000313" key="1">
    <source>
        <dbReference type="EMBL" id="ROU02765.1"/>
    </source>
</evidence>
<proteinExistence type="predicted"/>
<name>A0A3N2R5J7_9RHOB</name>
<sequence length="144" mass="16375">MLREASAFGRKSFLTQQLLATGHLVGVEGAAEIQDNPDDMLAIELSFMWGWSFAYAEGRGGWPTTPDQRATLQMIQYCMDHHSMDLEQARAEGSALDRMWNEVDPLFDALQKRGQESFHDPDQPILAYAIERIAQYRQENPTAR</sequence>
<comment type="caution">
    <text evidence="1">The sequence shown here is derived from an EMBL/GenBank/DDBJ whole genome shotgun (WGS) entry which is preliminary data.</text>
</comment>
<evidence type="ECO:0000313" key="2">
    <source>
        <dbReference type="Proteomes" id="UP000268016"/>
    </source>
</evidence>
<protein>
    <submittedName>
        <fullName evidence="1">Uncharacterized protein</fullName>
    </submittedName>
</protein>
<organism evidence="1 2">
    <name type="scientific">Histidinibacterium lentulum</name>
    <dbReference type="NCBI Taxonomy" id="2480588"/>
    <lineage>
        <taxon>Bacteria</taxon>
        <taxon>Pseudomonadati</taxon>
        <taxon>Pseudomonadota</taxon>
        <taxon>Alphaproteobacteria</taxon>
        <taxon>Rhodobacterales</taxon>
        <taxon>Paracoccaceae</taxon>
        <taxon>Histidinibacterium</taxon>
    </lineage>
</organism>
<gene>
    <name evidence="1" type="ORF">EAT49_10640</name>
</gene>
<keyword evidence="2" id="KW-1185">Reference proteome</keyword>
<dbReference type="EMBL" id="RDRB01000004">
    <property type="protein sequence ID" value="ROU02765.1"/>
    <property type="molecule type" value="Genomic_DNA"/>
</dbReference>
<dbReference type="Proteomes" id="UP000268016">
    <property type="component" value="Unassembled WGS sequence"/>
</dbReference>
<reference evidence="1 2" key="1">
    <citation type="submission" date="2018-10" db="EMBL/GenBank/DDBJ databases">
        <title>Histidinibacterium lentulum gen. nov., sp. nov., a marine bacterium from the culture broth of Picochlorum sp. 122.</title>
        <authorList>
            <person name="Wang G."/>
        </authorList>
    </citation>
    <scope>NUCLEOTIDE SEQUENCE [LARGE SCALE GENOMIC DNA]</scope>
    <source>
        <strain evidence="1 2">B17</strain>
    </source>
</reference>
<accession>A0A3N2R5J7</accession>